<keyword evidence="2" id="KW-1185">Reference proteome</keyword>
<organism evidence="1 2">
    <name type="scientific">Scortum barcoo</name>
    <name type="common">barcoo grunter</name>
    <dbReference type="NCBI Taxonomy" id="214431"/>
    <lineage>
        <taxon>Eukaryota</taxon>
        <taxon>Metazoa</taxon>
        <taxon>Chordata</taxon>
        <taxon>Craniata</taxon>
        <taxon>Vertebrata</taxon>
        <taxon>Euteleostomi</taxon>
        <taxon>Actinopterygii</taxon>
        <taxon>Neopterygii</taxon>
        <taxon>Teleostei</taxon>
        <taxon>Neoteleostei</taxon>
        <taxon>Acanthomorphata</taxon>
        <taxon>Eupercaria</taxon>
        <taxon>Centrarchiformes</taxon>
        <taxon>Terapontoidei</taxon>
        <taxon>Terapontidae</taxon>
        <taxon>Scortum</taxon>
    </lineage>
</organism>
<evidence type="ECO:0000313" key="2">
    <source>
        <dbReference type="Proteomes" id="UP000831701"/>
    </source>
</evidence>
<evidence type="ECO:0000313" key="1">
    <source>
        <dbReference type="EMBL" id="KAI3355777.1"/>
    </source>
</evidence>
<protein>
    <submittedName>
        <fullName evidence="1">Uncharacterized protein</fullName>
    </submittedName>
</protein>
<proteinExistence type="predicted"/>
<accession>A0ACB8VLK2</accession>
<gene>
    <name evidence="1" type="ORF">L3Q82_004214</name>
</gene>
<comment type="caution">
    <text evidence="1">The sequence shown here is derived from an EMBL/GenBank/DDBJ whole genome shotgun (WGS) entry which is preliminary data.</text>
</comment>
<dbReference type="Proteomes" id="UP000831701">
    <property type="component" value="Chromosome 20"/>
</dbReference>
<name>A0ACB8VLK2_9TELE</name>
<dbReference type="EMBL" id="CM041550">
    <property type="protein sequence ID" value="KAI3355777.1"/>
    <property type="molecule type" value="Genomic_DNA"/>
</dbReference>
<reference evidence="1" key="1">
    <citation type="submission" date="2022-04" db="EMBL/GenBank/DDBJ databases">
        <title>Jade perch genome.</title>
        <authorList>
            <person name="Chao B."/>
        </authorList>
    </citation>
    <scope>NUCLEOTIDE SEQUENCE</scope>
    <source>
        <strain evidence="1">CB-2022</strain>
    </source>
</reference>
<sequence length="224" mass="25724">MELKNEKAVDSDVVSRDVYSAFWEHFLEQCEGEDERVPRLPPDYSEKEWQAVGRVWLKGYLDHNIIPVRLSTAFILACYKGVSSVDEELLMMSFARFLSVTERASVEKALKGNMDETDGKDLLDLFSRMGSHCLPTKDNLRTAILTMAHKALLQEPKVIIDCFYSSIHNAVPMLKTKDSIMELYESKRATNRKVAQMIKPSREILNPHEQSALNHLLRYVRSTD</sequence>